<evidence type="ECO:0000256" key="6">
    <source>
        <dbReference type="ARBA" id="ARBA00023136"/>
    </source>
</evidence>
<dbReference type="AlphaFoldDB" id="A0A841HQT4"/>
<evidence type="ECO:0000259" key="11">
    <source>
        <dbReference type="Pfam" id="PF00593"/>
    </source>
</evidence>
<keyword evidence="6 8" id="KW-0472">Membrane</keyword>
<dbReference type="RefSeq" id="WP_184334002.1">
    <property type="nucleotide sequence ID" value="NZ_JACHHZ010000004.1"/>
</dbReference>
<dbReference type="SUPFAM" id="SSF56935">
    <property type="entry name" value="Porins"/>
    <property type="match status" value="1"/>
</dbReference>
<dbReference type="EMBL" id="JACHHZ010000004">
    <property type="protein sequence ID" value="MBB6094590.1"/>
    <property type="molecule type" value="Genomic_DNA"/>
</dbReference>
<dbReference type="Gene3D" id="2.40.170.20">
    <property type="entry name" value="TonB-dependent receptor, beta-barrel domain"/>
    <property type="match status" value="1"/>
</dbReference>
<comment type="similarity">
    <text evidence="8 9">Belongs to the TonB-dependent receptor family.</text>
</comment>
<keyword evidence="3 8" id="KW-1134">Transmembrane beta strand</keyword>
<dbReference type="InterPro" id="IPR039426">
    <property type="entry name" value="TonB-dep_rcpt-like"/>
</dbReference>
<dbReference type="Gene3D" id="2.170.130.10">
    <property type="entry name" value="TonB-dependent receptor, plug domain"/>
    <property type="match status" value="1"/>
</dbReference>
<dbReference type="InterPro" id="IPR037066">
    <property type="entry name" value="Plug_dom_sf"/>
</dbReference>
<feature type="signal peptide" evidence="10">
    <location>
        <begin position="1"/>
        <end position="33"/>
    </location>
</feature>
<accession>A0A841HQT4</accession>
<evidence type="ECO:0000259" key="12">
    <source>
        <dbReference type="Pfam" id="PF07715"/>
    </source>
</evidence>
<evidence type="ECO:0000256" key="7">
    <source>
        <dbReference type="ARBA" id="ARBA00023237"/>
    </source>
</evidence>
<evidence type="ECO:0000256" key="8">
    <source>
        <dbReference type="PROSITE-ProRule" id="PRU01360"/>
    </source>
</evidence>
<keyword evidence="14" id="KW-1185">Reference proteome</keyword>
<proteinExistence type="inferred from homology"/>
<keyword evidence="5 9" id="KW-0798">TonB box</keyword>
<protein>
    <submittedName>
        <fullName evidence="13">Outer membrane receptor protein involved in Fe transport</fullName>
    </submittedName>
</protein>
<evidence type="ECO:0000256" key="5">
    <source>
        <dbReference type="ARBA" id="ARBA00023077"/>
    </source>
</evidence>
<organism evidence="13 14">
    <name type="scientific">Povalibacter uvarum</name>
    <dbReference type="NCBI Taxonomy" id="732238"/>
    <lineage>
        <taxon>Bacteria</taxon>
        <taxon>Pseudomonadati</taxon>
        <taxon>Pseudomonadota</taxon>
        <taxon>Gammaproteobacteria</taxon>
        <taxon>Steroidobacterales</taxon>
        <taxon>Steroidobacteraceae</taxon>
        <taxon>Povalibacter</taxon>
    </lineage>
</organism>
<dbReference type="Proteomes" id="UP000588068">
    <property type="component" value="Unassembled WGS sequence"/>
</dbReference>
<dbReference type="InterPro" id="IPR012910">
    <property type="entry name" value="Plug_dom"/>
</dbReference>
<evidence type="ECO:0000256" key="3">
    <source>
        <dbReference type="ARBA" id="ARBA00022452"/>
    </source>
</evidence>
<reference evidence="13 14" key="1">
    <citation type="submission" date="2020-08" db="EMBL/GenBank/DDBJ databases">
        <title>Genomic Encyclopedia of Type Strains, Phase IV (KMG-IV): sequencing the most valuable type-strain genomes for metagenomic binning, comparative biology and taxonomic classification.</title>
        <authorList>
            <person name="Goeker M."/>
        </authorList>
    </citation>
    <scope>NUCLEOTIDE SEQUENCE [LARGE SCALE GENOMIC DNA]</scope>
    <source>
        <strain evidence="13 14">DSM 26723</strain>
    </source>
</reference>
<feature type="domain" description="TonB-dependent receptor-like beta-barrel" evidence="11">
    <location>
        <begin position="367"/>
        <end position="946"/>
    </location>
</feature>
<comment type="subcellular location">
    <subcellularLocation>
        <location evidence="1 8">Cell outer membrane</location>
        <topology evidence="1 8">Multi-pass membrane protein</topology>
    </subcellularLocation>
</comment>
<evidence type="ECO:0000313" key="14">
    <source>
        <dbReference type="Proteomes" id="UP000588068"/>
    </source>
</evidence>
<dbReference type="Pfam" id="PF00593">
    <property type="entry name" value="TonB_dep_Rec_b-barrel"/>
    <property type="match status" value="1"/>
</dbReference>
<sequence>MYCKNHDRVRNLRTAIHLALLSSAIGAIAPAQAQETSGTPETVEEIVVTGSRIARPDYTAASPVVSVGADVFNRVAAATPEQVLNTLPQFVPNITSNSNNPGNGQSNIDLRGLGTNRNLVLLNNRRLPASNADGTVDINIIPTALIKDVQILTGGASAVYGSDAIAGVTNFILRDDFEGVELNSTFGLTDESDGQEWTANITMGGNFADDRGNAVVHVGYTERELVRQGAREFSFLDLDVRRQGNTPGGSATIEQGRILSSSANLANQGIIDSVFSQYQGYVPGSVTPSRALGTNPDGTLFSQGNGTPNSVVNYTGERDASFNPDAYSYNFAPPNLLQLPIERWNLTAFMNYDLTDNVNAYFSALYTTYGADTNLAPTPATGLTVPVTNPYIPADLATILASRPDADADFGFSRRMSEVGPRTDVFDVDVWQYTAGLKGTVGDGYNWDVYVSGSRVEERNTQGGDLSLQRIQELLEAPDGGVAICGGFNVFGSGNVSPGCAAYVTTYFTNLTTVEQVSAEATFGGRMFSMPAGDARFSIGAAYREDSYAFEPDSSVASGDLVGFNQQSPLTGSINATELFAEALFPLLRDAPAAQRLDVTLGYRWSDYNLSGAANAYKAEVDWQVVDAVRLRSSYQRAVRAPSIDELFSPPNQGFPPVIEDPCDITSTARTSGANADAANGGSDAIRQLCLQTGVGADVIDDYSYPFAQVETNAGGNPNLQEESADTITFGVVFDSPFSGAALENLRASIDYWMIEIDDAIVQTPGGEILLLCYGANGNNQSFDPNDPTCQVVDRSVYGDSTPVISAGITSNASKLETAGIDVQIDWGLDFGGGGRLATNFVYTYLEKYDLSIREGLPVLDRVGQVSDTPGETLPEWKMLLNMDYYFLNDMFRIGARYRYMPSMDNKYKSYDDITTVGTPSIDYLDLNASWYLTSAAELSLGVTNVTNQEPPLYTASIEMNTDPSTFDVLGRRYFARLNYKF</sequence>
<keyword evidence="10" id="KW-0732">Signal</keyword>
<keyword evidence="2 8" id="KW-0813">Transport</keyword>
<evidence type="ECO:0000256" key="4">
    <source>
        <dbReference type="ARBA" id="ARBA00022692"/>
    </source>
</evidence>
<evidence type="ECO:0000256" key="1">
    <source>
        <dbReference type="ARBA" id="ARBA00004571"/>
    </source>
</evidence>
<evidence type="ECO:0000256" key="10">
    <source>
        <dbReference type="SAM" id="SignalP"/>
    </source>
</evidence>
<dbReference type="PROSITE" id="PS52016">
    <property type="entry name" value="TONB_DEPENDENT_REC_3"/>
    <property type="match status" value="1"/>
</dbReference>
<name>A0A841HQT4_9GAMM</name>
<evidence type="ECO:0000313" key="13">
    <source>
        <dbReference type="EMBL" id="MBB6094590.1"/>
    </source>
</evidence>
<dbReference type="InterPro" id="IPR036942">
    <property type="entry name" value="Beta-barrel_TonB_sf"/>
</dbReference>
<evidence type="ECO:0000256" key="9">
    <source>
        <dbReference type="RuleBase" id="RU003357"/>
    </source>
</evidence>
<evidence type="ECO:0000256" key="2">
    <source>
        <dbReference type="ARBA" id="ARBA00022448"/>
    </source>
</evidence>
<dbReference type="PANTHER" id="PTHR47234">
    <property type="match status" value="1"/>
</dbReference>
<comment type="caution">
    <text evidence="13">The sequence shown here is derived from an EMBL/GenBank/DDBJ whole genome shotgun (WGS) entry which is preliminary data.</text>
</comment>
<gene>
    <name evidence="13" type="ORF">HNQ60_003477</name>
</gene>
<keyword evidence="4 8" id="KW-0812">Transmembrane</keyword>
<dbReference type="GO" id="GO:0009279">
    <property type="term" value="C:cell outer membrane"/>
    <property type="evidence" value="ECO:0007669"/>
    <property type="project" value="UniProtKB-SubCell"/>
</dbReference>
<feature type="domain" description="TonB-dependent receptor plug" evidence="12">
    <location>
        <begin position="59"/>
        <end position="168"/>
    </location>
</feature>
<dbReference type="InterPro" id="IPR000531">
    <property type="entry name" value="Beta-barrel_TonB"/>
</dbReference>
<dbReference type="Pfam" id="PF07715">
    <property type="entry name" value="Plug"/>
    <property type="match status" value="1"/>
</dbReference>
<dbReference type="PANTHER" id="PTHR47234:SF2">
    <property type="entry name" value="TONB-DEPENDENT RECEPTOR"/>
    <property type="match status" value="1"/>
</dbReference>
<feature type="chain" id="PRO_5032938115" evidence="10">
    <location>
        <begin position="34"/>
        <end position="982"/>
    </location>
</feature>
<keyword evidence="7 8" id="KW-0998">Cell outer membrane</keyword>
<keyword evidence="13" id="KW-0675">Receptor</keyword>